<dbReference type="CDD" id="cd06225">
    <property type="entry name" value="HAMP"/>
    <property type="match status" value="1"/>
</dbReference>
<organism evidence="7 8">
    <name type="scientific">Massilia phyllostachyos</name>
    <dbReference type="NCBI Taxonomy" id="2898585"/>
    <lineage>
        <taxon>Bacteria</taxon>
        <taxon>Pseudomonadati</taxon>
        <taxon>Pseudomonadota</taxon>
        <taxon>Betaproteobacteria</taxon>
        <taxon>Burkholderiales</taxon>
        <taxon>Oxalobacteraceae</taxon>
        <taxon>Telluria group</taxon>
        <taxon>Massilia</taxon>
    </lineage>
</organism>
<dbReference type="Proteomes" id="UP001179361">
    <property type="component" value="Unassembled WGS sequence"/>
</dbReference>
<dbReference type="PANTHER" id="PTHR43531">
    <property type="entry name" value="PROTEIN ICFG"/>
    <property type="match status" value="1"/>
</dbReference>
<reference evidence="7" key="1">
    <citation type="submission" date="2021-11" db="EMBL/GenBank/DDBJ databases">
        <title>The complete genome of Massilia sp sp. G4R7.</title>
        <authorList>
            <person name="Liu L."/>
            <person name="Yue J."/>
            <person name="Yuan J."/>
            <person name="Yang F."/>
            <person name="Li L."/>
        </authorList>
    </citation>
    <scope>NUCLEOTIDE SEQUENCE</scope>
    <source>
        <strain evidence="7">G4R7</strain>
    </source>
</reference>
<evidence type="ECO:0000256" key="3">
    <source>
        <dbReference type="PROSITE-ProRule" id="PRU00284"/>
    </source>
</evidence>
<keyword evidence="4" id="KW-0812">Transmembrane</keyword>
<comment type="similarity">
    <text evidence="2">Belongs to the methyl-accepting chemotaxis (MCP) protein family.</text>
</comment>
<dbReference type="PROSITE" id="PS50885">
    <property type="entry name" value="HAMP"/>
    <property type="match status" value="1"/>
</dbReference>
<feature type="domain" description="HAMP" evidence="6">
    <location>
        <begin position="210"/>
        <end position="262"/>
    </location>
</feature>
<dbReference type="Pfam" id="PF00015">
    <property type="entry name" value="MCPsignal"/>
    <property type="match status" value="1"/>
</dbReference>
<keyword evidence="4" id="KW-1133">Transmembrane helix</keyword>
<dbReference type="InterPro" id="IPR024478">
    <property type="entry name" value="HlyB_4HB_MCP"/>
</dbReference>
<evidence type="ECO:0000313" key="7">
    <source>
        <dbReference type="EMBL" id="MCD2515702.1"/>
    </source>
</evidence>
<dbReference type="InterPro" id="IPR004090">
    <property type="entry name" value="Chemotax_Me-accpt_rcpt"/>
</dbReference>
<dbReference type="InterPro" id="IPR051310">
    <property type="entry name" value="MCP_chemotaxis"/>
</dbReference>
<feature type="transmembrane region" description="Helical" evidence="4">
    <location>
        <begin position="6"/>
        <end position="30"/>
    </location>
</feature>
<dbReference type="InterPro" id="IPR047347">
    <property type="entry name" value="YvaQ-like_sensor"/>
</dbReference>
<dbReference type="Pfam" id="PF12729">
    <property type="entry name" value="4HB_MCP_1"/>
    <property type="match status" value="1"/>
</dbReference>
<dbReference type="Pfam" id="PF00672">
    <property type="entry name" value="HAMP"/>
    <property type="match status" value="1"/>
</dbReference>
<evidence type="ECO:0000259" key="5">
    <source>
        <dbReference type="PROSITE" id="PS50111"/>
    </source>
</evidence>
<dbReference type="SUPFAM" id="SSF58104">
    <property type="entry name" value="Methyl-accepting chemotaxis protein (MCP) signaling domain"/>
    <property type="match status" value="1"/>
</dbReference>
<gene>
    <name evidence="7" type="ORF">LQ564_05175</name>
</gene>
<dbReference type="InterPro" id="IPR004089">
    <property type="entry name" value="MCPsignal_dom"/>
</dbReference>
<comment type="caution">
    <text evidence="7">The sequence shown here is derived from an EMBL/GenBank/DDBJ whole genome shotgun (WGS) entry which is preliminary data.</text>
</comment>
<dbReference type="Gene3D" id="6.10.340.10">
    <property type="match status" value="1"/>
</dbReference>
<dbReference type="RefSeq" id="WP_231057001.1">
    <property type="nucleotide sequence ID" value="NZ_JAJNOC010000001.1"/>
</dbReference>
<dbReference type="InterPro" id="IPR003660">
    <property type="entry name" value="HAMP_dom"/>
</dbReference>
<dbReference type="SMART" id="SM00283">
    <property type="entry name" value="MA"/>
    <property type="match status" value="1"/>
</dbReference>
<feature type="transmembrane region" description="Helical" evidence="4">
    <location>
        <begin position="188"/>
        <end position="208"/>
    </location>
</feature>
<evidence type="ECO:0000256" key="1">
    <source>
        <dbReference type="ARBA" id="ARBA00022481"/>
    </source>
</evidence>
<accession>A0ABS8Q1T8</accession>
<evidence type="ECO:0000256" key="2">
    <source>
        <dbReference type="ARBA" id="ARBA00029447"/>
    </source>
</evidence>
<dbReference type="CDD" id="cd19411">
    <property type="entry name" value="MCP2201-like_sensor"/>
    <property type="match status" value="1"/>
</dbReference>
<evidence type="ECO:0000256" key="4">
    <source>
        <dbReference type="SAM" id="Phobius"/>
    </source>
</evidence>
<evidence type="ECO:0000259" key="6">
    <source>
        <dbReference type="PROSITE" id="PS50885"/>
    </source>
</evidence>
<keyword evidence="8" id="KW-1185">Reference proteome</keyword>
<dbReference type="Gene3D" id="1.10.287.950">
    <property type="entry name" value="Methyl-accepting chemotaxis protein"/>
    <property type="match status" value="1"/>
</dbReference>
<feature type="domain" description="Methyl-accepting transducer" evidence="5">
    <location>
        <begin position="267"/>
        <end position="496"/>
    </location>
</feature>
<dbReference type="PRINTS" id="PR00260">
    <property type="entry name" value="CHEMTRNSDUCR"/>
</dbReference>
<dbReference type="CDD" id="cd11386">
    <property type="entry name" value="MCP_signal"/>
    <property type="match status" value="1"/>
</dbReference>
<keyword evidence="3" id="KW-0807">Transducer</keyword>
<keyword evidence="4" id="KW-0472">Membrane</keyword>
<dbReference type="SMART" id="SM00304">
    <property type="entry name" value="HAMP"/>
    <property type="match status" value="1"/>
</dbReference>
<keyword evidence="1" id="KW-0488">Methylation</keyword>
<name>A0ABS8Q1T8_9BURK</name>
<dbReference type="EMBL" id="JAJNOC010000001">
    <property type="protein sequence ID" value="MCD2515702.1"/>
    <property type="molecule type" value="Genomic_DNA"/>
</dbReference>
<evidence type="ECO:0000313" key="8">
    <source>
        <dbReference type="Proteomes" id="UP001179361"/>
    </source>
</evidence>
<dbReference type="PANTHER" id="PTHR43531:SF14">
    <property type="entry name" value="METHYL-ACCEPTING CHEMOTAXIS PROTEIN I-RELATED"/>
    <property type="match status" value="1"/>
</dbReference>
<protein>
    <submittedName>
        <fullName evidence="7">Methyl-accepting chemotaxis protein</fullName>
    </submittedName>
</protein>
<sequence>MKNLKIGARLGIGFTIVLALLLVVTLTALARMQSAGDLTYRLVNTSIKNQRNVAEWAKLIELNSARIETVFVSTDPALVAEMNERMKKVSARSTELQNEIGASLRNEGVKAQFEVVKGERGAYLAARDALFKAKLAGDNELAITVYREQMAPRAASFEAAIDKLATMQITAADGVADSILESYANTRVLLIALGIAAVVLGAACAILIGRSITAPIRQAVAVAEQIAGGNLGNRIMVNSRDETGQLMRSLSAMNDSLAAIVGQVRTGTDTITVASNEIAAGNQDLSARTEQQASALEETAASMEELTSTVKQNADNARQANRLAGEAAMIADHGGDMVAEVVSTMGAINEASRKIVDIIGVIDGIAFQTNILALNAAVEAARAGEQGRGFAVVATEVRSLAQRSSAAAKEIKLLIDDSVARVEEGSGQVDRAGVTMKEIVRSIGQVTAIVSEIANASEEQRAGIEQVGGAIVEMDRVTQQNAALVEQAAAAAVAMQDQAAALSALVGTFSLAPGERGALARPAARLAIA</sequence>
<proteinExistence type="inferred from homology"/>
<dbReference type="PROSITE" id="PS50111">
    <property type="entry name" value="CHEMOTAXIS_TRANSDUC_2"/>
    <property type="match status" value="1"/>
</dbReference>